<name>A0A1G8EA44_9SPHI</name>
<keyword evidence="1" id="KW-0472">Membrane</keyword>
<dbReference type="EMBL" id="FNCG01000011">
    <property type="protein sequence ID" value="SDH66751.1"/>
    <property type="molecule type" value="Genomic_DNA"/>
</dbReference>
<sequence>METQKKDPGSKKMIVVGINLSILVAYTIYFRWVANEELIILAEAIFIFLHVVLCLILAIFALRKEFLFSALVVLLIGFSSCWVVFSI</sequence>
<dbReference type="AlphaFoldDB" id="A0A1G8EA44"/>
<keyword evidence="1" id="KW-0812">Transmembrane</keyword>
<evidence type="ECO:0000313" key="3">
    <source>
        <dbReference type="Proteomes" id="UP000199705"/>
    </source>
</evidence>
<reference evidence="3" key="1">
    <citation type="submission" date="2016-10" db="EMBL/GenBank/DDBJ databases">
        <authorList>
            <person name="Varghese N."/>
            <person name="Submissions S."/>
        </authorList>
    </citation>
    <scope>NUCLEOTIDE SEQUENCE [LARGE SCALE GENOMIC DNA]</scope>
    <source>
        <strain evidence="3">Gh-67</strain>
    </source>
</reference>
<feature type="transmembrane region" description="Helical" evidence="1">
    <location>
        <begin position="12"/>
        <end position="32"/>
    </location>
</feature>
<keyword evidence="3" id="KW-1185">Reference proteome</keyword>
<protein>
    <submittedName>
        <fullName evidence="2">Uncharacterized protein</fullName>
    </submittedName>
</protein>
<feature type="transmembrane region" description="Helical" evidence="1">
    <location>
        <begin position="66"/>
        <end position="85"/>
    </location>
</feature>
<keyword evidence="1" id="KW-1133">Transmembrane helix</keyword>
<dbReference type="RefSeq" id="WP_091171466.1">
    <property type="nucleotide sequence ID" value="NZ_CP071878.2"/>
</dbReference>
<dbReference type="Proteomes" id="UP000199705">
    <property type="component" value="Unassembled WGS sequence"/>
</dbReference>
<organism evidence="2 3">
    <name type="scientific">Mucilaginibacter gossypii</name>
    <dbReference type="NCBI Taxonomy" id="551996"/>
    <lineage>
        <taxon>Bacteria</taxon>
        <taxon>Pseudomonadati</taxon>
        <taxon>Bacteroidota</taxon>
        <taxon>Sphingobacteriia</taxon>
        <taxon>Sphingobacteriales</taxon>
        <taxon>Sphingobacteriaceae</taxon>
        <taxon>Mucilaginibacter</taxon>
    </lineage>
</organism>
<proteinExistence type="predicted"/>
<gene>
    <name evidence="2" type="ORF">SAMN05192573_111160</name>
</gene>
<accession>A0A1G8EA44</accession>
<evidence type="ECO:0000313" key="2">
    <source>
        <dbReference type="EMBL" id="SDH66751.1"/>
    </source>
</evidence>
<evidence type="ECO:0000256" key="1">
    <source>
        <dbReference type="SAM" id="Phobius"/>
    </source>
</evidence>
<dbReference type="STRING" id="551996.SAMN05192573_111160"/>
<feature type="transmembrane region" description="Helical" evidence="1">
    <location>
        <begin position="38"/>
        <end position="59"/>
    </location>
</feature>